<reference evidence="2 3" key="1">
    <citation type="journal article" date="2019" name="Int. J. Syst. Evol. Microbiol.">
        <title>The Global Catalogue of Microorganisms (GCM) 10K type strain sequencing project: providing services to taxonomists for standard genome sequencing and annotation.</title>
        <authorList>
            <consortium name="The Broad Institute Genomics Platform"/>
            <consortium name="The Broad Institute Genome Sequencing Center for Infectious Disease"/>
            <person name="Wu L."/>
            <person name="Ma J."/>
        </authorList>
    </citation>
    <scope>NUCLEOTIDE SEQUENCE [LARGE SCALE GENOMIC DNA]</scope>
    <source>
        <strain evidence="2 3">DT92</strain>
    </source>
</reference>
<dbReference type="Pfam" id="PF18545">
    <property type="entry name" value="HalOD1"/>
    <property type="match status" value="1"/>
</dbReference>
<dbReference type="EMBL" id="JBHSZG010000001">
    <property type="protein sequence ID" value="MFC7135816.1"/>
    <property type="molecule type" value="Genomic_DNA"/>
</dbReference>
<feature type="domain" description="Halobacterial output" evidence="1">
    <location>
        <begin position="16"/>
        <end position="82"/>
    </location>
</feature>
<accession>A0ABD5XPV0</accession>
<evidence type="ECO:0000313" key="2">
    <source>
        <dbReference type="EMBL" id="MFC7135816.1"/>
    </source>
</evidence>
<gene>
    <name evidence="2" type="ORF">ACFQRB_02935</name>
</gene>
<dbReference type="Proteomes" id="UP001596368">
    <property type="component" value="Unassembled WGS sequence"/>
</dbReference>
<dbReference type="InterPro" id="IPR040624">
    <property type="entry name" value="HalOD1"/>
</dbReference>
<comment type="caution">
    <text evidence="2">The sequence shown here is derived from an EMBL/GenBank/DDBJ whole genome shotgun (WGS) entry which is preliminary data.</text>
</comment>
<name>A0ABD5XPV0_9EURY</name>
<evidence type="ECO:0000259" key="1">
    <source>
        <dbReference type="Pfam" id="PF18545"/>
    </source>
</evidence>
<evidence type="ECO:0000313" key="3">
    <source>
        <dbReference type="Proteomes" id="UP001596368"/>
    </source>
</evidence>
<organism evidence="2 3">
    <name type="scientific">Halobaculum litoreum</name>
    <dbReference type="NCBI Taxonomy" id="3031998"/>
    <lineage>
        <taxon>Archaea</taxon>
        <taxon>Methanobacteriati</taxon>
        <taxon>Methanobacteriota</taxon>
        <taxon>Stenosarchaea group</taxon>
        <taxon>Halobacteria</taxon>
        <taxon>Halobacteriales</taxon>
        <taxon>Haloferacaceae</taxon>
        <taxon>Halobaculum</taxon>
    </lineage>
</organism>
<protein>
    <submittedName>
        <fullName evidence="2">HalOD1 output domain-containing protein</fullName>
    </submittedName>
</protein>
<sequence>MSSARRVVAREDVEGPVSAVVAAAVAEAEGFRPTAGATLYDAVDPDALDALYRREGTAVSVSFTHLGYRVSVDRDGTVTVAPE</sequence>
<proteinExistence type="predicted"/>
<dbReference type="AlphaFoldDB" id="A0ABD5XPV0"/>
<keyword evidence="3" id="KW-1185">Reference proteome</keyword>